<dbReference type="AlphaFoldDB" id="A0A3Q7HPJ6"/>
<reference evidence="1" key="1">
    <citation type="journal article" date="2012" name="Nature">
        <title>The tomato genome sequence provides insights into fleshy fruit evolution.</title>
        <authorList>
            <consortium name="Tomato Genome Consortium"/>
        </authorList>
    </citation>
    <scope>NUCLEOTIDE SEQUENCE [LARGE SCALE GENOMIC DNA]</scope>
    <source>
        <strain evidence="1">cv. Heinz 1706</strain>
    </source>
</reference>
<organism evidence="1">
    <name type="scientific">Solanum lycopersicum</name>
    <name type="common">Tomato</name>
    <name type="synonym">Lycopersicon esculentum</name>
    <dbReference type="NCBI Taxonomy" id="4081"/>
    <lineage>
        <taxon>Eukaryota</taxon>
        <taxon>Viridiplantae</taxon>
        <taxon>Streptophyta</taxon>
        <taxon>Embryophyta</taxon>
        <taxon>Tracheophyta</taxon>
        <taxon>Spermatophyta</taxon>
        <taxon>Magnoliopsida</taxon>
        <taxon>eudicotyledons</taxon>
        <taxon>Gunneridae</taxon>
        <taxon>Pentapetalae</taxon>
        <taxon>asterids</taxon>
        <taxon>lamiids</taxon>
        <taxon>Solanales</taxon>
        <taxon>Solanaceae</taxon>
        <taxon>Solanoideae</taxon>
        <taxon>Solaneae</taxon>
        <taxon>Solanum</taxon>
        <taxon>Solanum subgen. Lycopersicon</taxon>
    </lineage>
</organism>
<dbReference type="InParanoid" id="A0A3Q7HPJ6"/>
<dbReference type="STRING" id="4081.A0A3Q7HPJ6"/>
<evidence type="ECO:0000313" key="2">
    <source>
        <dbReference type="Proteomes" id="UP000004994"/>
    </source>
</evidence>
<dbReference type="PaxDb" id="4081-Solyc08g061270.1.1"/>
<dbReference type="PANTHER" id="PTHR33108:SF64">
    <property type="entry name" value="DUF1677 FAMILY PROTEIN"/>
    <property type="match status" value="1"/>
</dbReference>
<dbReference type="PANTHER" id="PTHR33108">
    <property type="entry name" value="OS01G0745000 PROTEIN"/>
    <property type="match status" value="1"/>
</dbReference>
<dbReference type="OMA" id="CTPAYIN"/>
<dbReference type="Gramene" id="Solyc08g061270.1.1">
    <property type="protein sequence ID" value="Solyc08g061270.1.1.1"/>
    <property type="gene ID" value="Solyc08g061270.1"/>
</dbReference>
<accession>A0A3Q7HPJ6</accession>
<proteinExistence type="predicted"/>
<dbReference type="Proteomes" id="UP000004994">
    <property type="component" value="Chromosome 8"/>
</dbReference>
<keyword evidence="2" id="KW-1185">Reference proteome</keyword>
<evidence type="ECO:0008006" key="3">
    <source>
        <dbReference type="Google" id="ProtNLM"/>
    </source>
</evidence>
<protein>
    <recommendedName>
        <fullName evidence="3">DUF1677 family protein</fullName>
    </recommendedName>
</protein>
<reference evidence="1" key="2">
    <citation type="submission" date="2019-01" db="UniProtKB">
        <authorList>
            <consortium name="EnsemblPlants"/>
        </authorList>
    </citation>
    <scope>IDENTIFICATION</scope>
    <source>
        <strain evidence="1">cv. Heinz 1706</strain>
    </source>
</reference>
<dbReference type="InterPro" id="IPR012876">
    <property type="entry name" value="DUF1677_pln"/>
</dbReference>
<evidence type="ECO:0000313" key="1">
    <source>
        <dbReference type="EnsemblPlants" id="Solyc08g061270.1.1.1"/>
    </source>
</evidence>
<name>A0A3Q7HPJ6_SOLLC</name>
<dbReference type="EnsemblPlants" id="Solyc08g061270.1.1">
    <property type="protein sequence ID" value="Solyc08g061270.1.1.1"/>
    <property type="gene ID" value="Solyc08g061270.1"/>
</dbReference>
<sequence>MESEIQFVKCACCGLTEECTESYIARVRDRNEGRWICGLCAEAVKDEMVRSRRIGRDEALNRHMTFCKKFRAKSLPPNPTGELISAVKQLLLKTLDSPTSNTVSRRALVRSQSCFE</sequence>
<dbReference type="Pfam" id="PF07911">
    <property type="entry name" value="DUF1677"/>
    <property type="match status" value="1"/>
</dbReference>